<dbReference type="RefSeq" id="WP_194423530.1">
    <property type="nucleotide sequence ID" value="NZ_BAAAPT010000001.1"/>
</dbReference>
<keyword evidence="4" id="KW-1185">Reference proteome</keyword>
<comment type="caution">
    <text evidence="3">The sequence shown here is derived from an EMBL/GenBank/DDBJ whole genome shotgun (WGS) entry which is preliminary data.</text>
</comment>
<keyword evidence="2" id="KW-0472">Membrane</keyword>
<protein>
    <recommendedName>
        <fullName evidence="5">DUF4145 domain-containing protein</fullName>
    </recommendedName>
</protein>
<keyword evidence="2" id="KW-1133">Transmembrane helix</keyword>
<sequence>MTDVTAATENVDAPVPWRRTRLIVAFLMLAAYAVAAIWWYRECSVLRVGTDPAEATCAPPTVTSATVLVLLFLVVLLLWPDISEITVLGVTLKRRVEQAKQAAAAASSEATEAKEEVRNLTTTVQTLQVQLNAVMVSSANSAAAATVSQTFLLPDVPWSAGASADVQRSVLDLQREAQRRQYVEPWPGSGSRRPVDLDAAREAFHNKSNDELKMQLIREWEALDVMLAISFAPRQRAKKSVDDEDRQLRSVQQAFIADHRDTLASVRSLRNAVAHAEEVSRPDVEDGLEALALLRPLADEWMRAYTAPSHR</sequence>
<evidence type="ECO:0000256" key="2">
    <source>
        <dbReference type="SAM" id="Phobius"/>
    </source>
</evidence>
<evidence type="ECO:0000313" key="4">
    <source>
        <dbReference type="Proteomes" id="UP001291912"/>
    </source>
</evidence>
<name>A0ABU5N430_9MICO</name>
<keyword evidence="1" id="KW-0175">Coiled coil</keyword>
<dbReference type="EMBL" id="JAWJYN010000001">
    <property type="protein sequence ID" value="MDZ8160852.1"/>
    <property type="molecule type" value="Genomic_DNA"/>
</dbReference>
<gene>
    <name evidence="3" type="ORF">R2Q92_03325</name>
</gene>
<feature type="coiled-coil region" evidence="1">
    <location>
        <begin position="96"/>
        <end position="130"/>
    </location>
</feature>
<evidence type="ECO:0008006" key="5">
    <source>
        <dbReference type="Google" id="ProtNLM"/>
    </source>
</evidence>
<evidence type="ECO:0000313" key="3">
    <source>
        <dbReference type="EMBL" id="MDZ8160852.1"/>
    </source>
</evidence>
<reference evidence="3 4" key="1">
    <citation type="submission" date="2023-10" db="EMBL/GenBank/DDBJ databases">
        <title>Microbacterium xanthum sp. nov., isolated from seaweed.</title>
        <authorList>
            <person name="Lee S.D."/>
        </authorList>
    </citation>
    <scope>NUCLEOTIDE SEQUENCE [LARGE SCALE GENOMIC DNA]</scope>
    <source>
        <strain evidence="3 4">KCTC 19124</strain>
    </source>
</reference>
<feature type="transmembrane region" description="Helical" evidence="2">
    <location>
        <begin position="22"/>
        <end position="40"/>
    </location>
</feature>
<accession>A0ABU5N430</accession>
<dbReference type="Proteomes" id="UP001291912">
    <property type="component" value="Unassembled WGS sequence"/>
</dbReference>
<keyword evidence="2" id="KW-0812">Transmembrane</keyword>
<evidence type="ECO:0000256" key="1">
    <source>
        <dbReference type="SAM" id="Coils"/>
    </source>
</evidence>
<organism evidence="3 4">
    <name type="scientific">Microbacterium aquimaris</name>
    <dbReference type="NCBI Taxonomy" id="459816"/>
    <lineage>
        <taxon>Bacteria</taxon>
        <taxon>Bacillati</taxon>
        <taxon>Actinomycetota</taxon>
        <taxon>Actinomycetes</taxon>
        <taxon>Micrococcales</taxon>
        <taxon>Microbacteriaceae</taxon>
        <taxon>Microbacterium</taxon>
    </lineage>
</organism>
<proteinExistence type="predicted"/>
<feature type="transmembrane region" description="Helical" evidence="2">
    <location>
        <begin position="60"/>
        <end position="79"/>
    </location>
</feature>